<name>A0A7C1CVW4_9BACT</name>
<comment type="caution">
    <text evidence="1">The sequence shown here is derived from an EMBL/GenBank/DDBJ whole genome shotgun (WGS) entry which is preliminary data.</text>
</comment>
<dbReference type="AlphaFoldDB" id="A0A7C1CVW4"/>
<dbReference type="Proteomes" id="UP000886198">
    <property type="component" value="Unassembled WGS sequence"/>
</dbReference>
<proteinExistence type="predicted"/>
<protein>
    <submittedName>
        <fullName evidence="1">Uncharacterized protein</fullName>
    </submittedName>
</protein>
<gene>
    <name evidence="1" type="ORF">ENN47_08985</name>
</gene>
<reference evidence="1" key="1">
    <citation type="journal article" date="2020" name="mSystems">
        <title>Genome- and Community-Level Interaction Insights into Carbon Utilization and Element Cycling Functions of Hydrothermarchaeota in Hydrothermal Sediment.</title>
        <authorList>
            <person name="Zhou Z."/>
            <person name="Liu Y."/>
            <person name="Xu W."/>
            <person name="Pan J."/>
            <person name="Luo Z.H."/>
            <person name="Li M."/>
        </authorList>
    </citation>
    <scope>NUCLEOTIDE SEQUENCE [LARGE SCALE GENOMIC DNA]</scope>
    <source>
        <strain evidence="1">SpSt-1179</strain>
    </source>
</reference>
<dbReference type="EMBL" id="DSBT01000265">
    <property type="protein sequence ID" value="HDP78298.1"/>
    <property type="molecule type" value="Genomic_DNA"/>
</dbReference>
<sequence length="95" mass="11058">MKDIQETKERHNIMMTPSSWKVLKELGRVQGKSASEIIETALWNLIKTKGYNSLYFKIMATSESCDPEENEELTRILDQMTEEDLEIVDSYELPD</sequence>
<evidence type="ECO:0000313" key="1">
    <source>
        <dbReference type="EMBL" id="HDP78298.1"/>
    </source>
</evidence>
<organism evidence="1">
    <name type="scientific">Mesotoga infera</name>
    <dbReference type="NCBI Taxonomy" id="1236046"/>
    <lineage>
        <taxon>Bacteria</taxon>
        <taxon>Thermotogati</taxon>
        <taxon>Thermotogota</taxon>
        <taxon>Thermotogae</taxon>
        <taxon>Kosmotogales</taxon>
        <taxon>Kosmotogaceae</taxon>
        <taxon>Mesotoga</taxon>
    </lineage>
</organism>
<accession>A0A7C1CVW4</accession>